<accession>A0ACC5R821</accession>
<evidence type="ECO:0000313" key="2">
    <source>
        <dbReference type="Proteomes" id="UP000616151"/>
    </source>
</evidence>
<dbReference type="Proteomes" id="UP000616151">
    <property type="component" value="Unassembled WGS sequence"/>
</dbReference>
<gene>
    <name evidence="1" type="ORF">JHL16_20885</name>
</gene>
<name>A0ACC5R821_9HYPH</name>
<protein>
    <submittedName>
        <fullName evidence="1">Uncharacterized protein</fullName>
    </submittedName>
</protein>
<comment type="caution">
    <text evidence="1">The sequence shown here is derived from an EMBL/GenBank/DDBJ whole genome shotgun (WGS) entry which is preliminary data.</text>
</comment>
<organism evidence="1 2">
    <name type="scientific">Taklimakanibacter albus</name>
    <dbReference type="NCBI Taxonomy" id="2800327"/>
    <lineage>
        <taxon>Bacteria</taxon>
        <taxon>Pseudomonadati</taxon>
        <taxon>Pseudomonadota</taxon>
        <taxon>Alphaproteobacteria</taxon>
        <taxon>Hyphomicrobiales</taxon>
        <taxon>Aestuariivirgaceae</taxon>
        <taxon>Taklimakanibacter</taxon>
    </lineage>
</organism>
<keyword evidence="2" id="KW-1185">Reference proteome</keyword>
<dbReference type="EMBL" id="JAENHL010000007">
    <property type="protein sequence ID" value="MBK1868826.1"/>
    <property type="molecule type" value="Genomic_DNA"/>
</dbReference>
<sequence length="65" mass="7364">MYDVYRHVERKTLLLTVPQGAGLPEKASAARWRLFAKRKAVPKIVSAEVDRAGYCVTRPKIQIPL</sequence>
<reference evidence="1" key="1">
    <citation type="submission" date="2021-01" db="EMBL/GenBank/DDBJ databases">
        <authorList>
            <person name="Sun Q."/>
        </authorList>
    </citation>
    <scope>NUCLEOTIDE SEQUENCE</scope>
    <source>
        <strain evidence="1">YIM B02566</strain>
    </source>
</reference>
<evidence type="ECO:0000313" key="1">
    <source>
        <dbReference type="EMBL" id="MBK1868826.1"/>
    </source>
</evidence>
<proteinExistence type="predicted"/>